<comment type="caution">
    <text evidence="2">The sequence shown here is derived from an EMBL/GenBank/DDBJ whole genome shotgun (WGS) entry which is preliminary data.</text>
</comment>
<gene>
    <name evidence="2" type="ORF">UX05_C0004G0060</name>
</gene>
<dbReference type="PROSITE" id="PS51459">
    <property type="entry name" value="FIDO"/>
    <property type="match status" value="1"/>
</dbReference>
<dbReference type="GO" id="GO:0016301">
    <property type="term" value="F:kinase activity"/>
    <property type="evidence" value="ECO:0007669"/>
    <property type="project" value="InterPro"/>
</dbReference>
<dbReference type="AlphaFoldDB" id="A0A0G1M477"/>
<dbReference type="PANTHER" id="PTHR39426:SF1">
    <property type="entry name" value="HOMOLOGY TO DEATH-ON-CURING PROTEIN OF PHAGE P1"/>
    <property type="match status" value="1"/>
</dbReference>
<dbReference type="InterPro" id="IPR006440">
    <property type="entry name" value="Doc"/>
</dbReference>
<dbReference type="InterPro" id="IPR053737">
    <property type="entry name" value="Type_II_TA_Toxin"/>
</dbReference>
<accession>A0A0G1M477</accession>
<sequence length="146" mass="16437">MISFTLKQVLAVHERAIQKYGGSSGIRDTSMLQSAIFRPFATFDGQDLYPDIFLKAGALIQSIVKNHPFIDGNKRTAFITTYNFLSLNGVKITAREKEIVKFMVSVANQNLSVDEISSWLKSNGYMLVVSRIKVRMLTKSKEDVIK</sequence>
<organism evidence="2 3">
    <name type="scientific">Candidatus Amesbacteria bacterium GW2011_GWC2_45_19</name>
    <dbReference type="NCBI Taxonomy" id="1618366"/>
    <lineage>
        <taxon>Bacteria</taxon>
        <taxon>Candidatus Amesiibacteriota</taxon>
    </lineage>
</organism>
<dbReference type="InterPro" id="IPR036597">
    <property type="entry name" value="Fido-like_dom_sf"/>
</dbReference>
<dbReference type="PATRIC" id="fig|1618366.3.peg.409"/>
<dbReference type="PIRSF" id="PIRSF018297">
    <property type="entry name" value="Doc"/>
    <property type="match status" value="1"/>
</dbReference>
<proteinExistence type="predicted"/>
<evidence type="ECO:0000259" key="1">
    <source>
        <dbReference type="PROSITE" id="PS51459"/>
    </source>
</evidence>
<evidence type="ECO:0000313" key="2">
    <source>
        <dbReference type="EMBL" id="KKU03051.1"/>
    </source>
</evidence>
<dbReference type="EMBL" id="LCKS01000004">
    <property type="protein sequence ID" value="KKU03051.1"/>
    <property type="molecule type" value="Genomic_DNA"/>
</dbReference>
<dbReference type="NCBIfam" id="TIGR01550">
    <property type="entry name" value="DOC_P1"/>
    <property type="match status" value="1"/>
</dbReference>
<dbReference type="Proteomes" id="UP000034264">
    <property type="component" value="Unassembled WGS sequence"/>
</dbReference>
<evidence type="ECO:0000313" key="3">
    <source>
        <dbReference type="Proteomes" id="UP000034264"/>
    </source>
</evidence>
<dbReference type="Gene3D" id="1.20.120.1870">
    <property type="entry name" value="Fic/DOC protein, Fido domain"/>
    <property type="match status" value="1"/>
</dbReference>
<dbReference type="SUPFAM" id="SSF140931">
    <property type="entry name" value="Fic-like"/>
    <property type="match status" value="1"/>
</dbReference>
<reference evidence="2 3" key="1">
    <citation type="journal article" date="2015" name="Nature">
        <title>rRNA introns, odd ribosomes, and small enigmatic genomes across a large radiation of phyla.</title>
        <authorList>
            <person name="Brown C.T."/>
            <person name="Hug L.A."/>
            <person name="Thomas B.C."/>
            <person name="Sharon I."/>
            <person name="Castelle C.J."/>
            <person name="Singh A."/>
            <person name="Wilkins M.J."/>
            <person name="Williams K.H."/>
            <person name="Banfield J.F."/>
        </authorList>
    </citation>
    <scope>NUCLEOTIDE SEQUENCE [LARGE SCALE GENOMIC DNA]</scope>
</reference>
<feature type="domain" description="Fido" evidence="1">
    <location>
        <begin position="4"/>
        <end position="122"/>
    </location>
</feature>
<dbReference type="InterPro" id="IPR003812">
    <property type="entry name" value="Fido"/>
</dbReference>
<protein>
    <submittedName>
        <fullName evidence="2">Death-on-curing family protein</fullName>
    </submittedName>
</protein>
<name>A0A0G1M477_9BACT</name>
<dbReference type="PANTHER" id="PTHR39426">
    <property type="entry name" value="HOMOLOGY TO DEATH-ON-CURING PROTEIN OF PHAGE P1"/>
    <property type="match status" value="1"/>
</dbReference>
<dbReference type="Pfam" id="PF02661">
    <property type="entry name" value="Fic"/>
    <property type="match status" value="1"/>
</dbReference>